<evidence type="ECO:0000256" key="1">
    <source>
        <dbReference type="SAM" id="MobiDB-lite"/>
    </source>
</evidence>
<dbReference type="EMBL" id="VLLG01000005">
    <property type="protein sequence ID" value="TWI84387.1"/>
    <property type="molecule type" value="Genomic_DNA"/>
</dbReference>
<feature type="compositionally biased region" description="Pro residues" evidence="1">
    <location>
        <begin position="29"/>
        <end position="38"/>
    </location>
</feature>
<feature type="compositionally biased region" description="Acidic residues" evidence="1">
    <location>
        <begin position="45"/>
        <end position="54"/>
    </location>
</feature>
<reference evidence="2 3" key="1">
    <citation type="journal article" date="2013" name="Stand. Genomic Sci.">
        <title>Genomic Encyclopedia of Type Strains, Phase I: The one thousand microbial genomes (KMG-I) project.</title>
        <authorList>
            <person name="Kyrpides N.C."/>
            <person name="Woyke T."/>
            <person name="Eisen J.A."/>
            <person name="Garrity G."/>
            <person name="Lilburn T.G."/>
            <person name="Beck B.J."/>
            <person name="Whitman W.B."/>
            <person name="Hugenholtz P."/>
            <person name="Klenk H.P."/>
        </authorList>
    </citation>
    <scope>NUCLEOTIDE SEQUENCE [LARGE SCALE GENOMIC DNA]</scope>
    <source>
        <strain evidence="2 3">DSM 13484</strain>
    </source>
</reference>
<dbReference type="AlphaFoldDB" id="A0A562SSZ0"/>
<sequence length="181" mass="19863">MQRKNPDTGHSSNRTDNINKHPASRQPDQQPPASPPQDDPTSAQDDPELPEDETMMPTQADVTAKESVEYFTPSGEFPDPGLAEDTVSEEEDASPEIIPGTEADLTSADLDNLGPRDEDMDLGEDESVRNKDLLTRLKDQESEPKPPEQLDVPGAENDDAAESRGSEDEENNEYSLDDDDV</sequence>
<feature type="compositionally biased region" description="Acidic residues" evidence="1">
    <location>
        <begin position="167"/>
        <end position="181"/>
    </location>
</feature>
<proteinExistence type="predicted"/>
<feature type="compositionally biased region" description="Basic and acidic residues" evidence="1">
    <location>
        <begin position="126"/>
        <end position="148"/>
    </location>
</feature>
<dbReference type="Proteomes" id="UP000316778">
    <property type="component" value="Unassembled WGS sequence"/>
</dbReference>
<organism evidence="2 3">
    <name type="scientific">Chitinophaga japonensis</name>
    <name type="common">Flexibacter japonensis</name>
    <dbReference type="NCBI Taxonomy" id="104662"/>
    <lineage>
        <taxon>Bacteria</taxon>
        <taxon>Pseudomonadati</taxon>
        <taxon>Bacteroidota</taxon>
        <taxon>Chitinophagia</taxon>
        <taxon>Chitinophagales</taxon>
        <taxon>Chitinophagaceae</taxon>
        <taxon>Chitinophaga</taxon>
    </lineage>
</organism>
<gene>
    <name evidence="2" type="ORF">LX66_4754</name>
</gene>
<comment type="caution">
    <text evidence="2">The sequence shown here is derived from an EMBL/GenBank/DDBJ whole genome shotgun (WGS) entry which is preliminary data.</text>
</comment>
<feature type="region of interest" description="Disordered" evidence="1">
    <location>
        <begin position="1"/>
        <end position="181"/>
    </location>
</feature>
<name>A0A562SSZ0_CHIJA</name>
<evidence type="ECO:0000313" key="3">
    <source>
        <dbReference type="Proteomes" id="UP000316778"/>
    </source>
</evidence>
<dbReference type="RefSeq" id="WP_145718006.1">
    <property type="nucleotide sequence ID" value="NZ_BAAAFY010000002.1"/>
</dbReference>
<dbReference type="OrthoDB" id="678582at2"/>
<keyword evidence="3" id="KW-1185">Reference proteome</keyword>
<evidence type="ECO:0000313" key="2">
    <source>
        <dbReference type="EMBL" id="TWI84387.1"/>
    </source>
</evidence>
<accession>A0A562SSZ0</accession>
<protein>
    <submittedName>
        <fullName evidence="2">Uncharacterized protein</fullName>
    </submittedName>
</protein>